<organism evidence="1 2">
    <name type="scientific">Fibrella forsythiae</name>
    <dbReference type="NCBI Taxonomy" id="2817061"/>
    <lineage>
        <taxon>Bacteria</taxon>
        <taxon>Pseudomonadati</taxon>
        <taxon>Bacteroidota</taxon>
        <taxon>Cytophagia</taxon>
        <taxon>Cytophagales</taxon>
        <taxon>Spirosomataceae</taxon>
        <taxon>Fibrella</taxon>
    </lineage>
</organism>
<evidence type="ECO:0000313" key="2">
    <source>
        <dbReference type="Proteomes" id="UP000664628"/>
    </source>
</evidence>
<proteinExistence type="predicted"/>
<dbReference type="Proteomes" id="UP000664628">
    <property type="component" value="Unassembled WGS sequence"/>
</dbReference>
<keyword evidence="2" id="KW-1185">Reference proteome</keyword>
<sequence>MNVVFKVDKFDDVDAHNPANQLTLFKLDVPDSPHWQTLRLVKTVGMTGTKVSPYELVPTVTTDYFQYVFVIKNLPCVGAK</sequence>
<accession>A0ABS3JJD5</accession>
<evidence type="ECO:0000313" key="1">
    <source>
        <dbReference type="EMBL" id="MBO0949007.1"/>
    </source>
</evidence>
<dbReference type="RefSeq" id="WP_207328944.1">
    <property type="nucleotide sequence ID" value="NZ_JAFMYW010000002.1"/>
</dbReference>
<comment type="caution">
    <text evidence="1">The sequence shown here is derived from an EMBL/GenBank/DDBJ whole genome shotgun (WGS) entry which is preliminary data.</text>
</comment>
<protein>
    <submittedName>
        <fullName evidence="1">Uncharacterized protein</fullName>
    </submittedName>
</protein>
<gene>
    <name evidence="1" type="ORF">J2I46_10465</name>
</gene>
<dbReference type="EMBL" id="JAFMYW010000002">
    <property type="protein sequence ID" value="MBO0949007.1"/>
    <property type="molecule type" value="Genomic_DNA"/>
</dbReference>
<reference evidence="1 2" key="1">
    <citation type="submission" date="2021-03" db="EMBL/GenBank/DDBJ databases">
        <title>Fibrella sp. HMF5405 genome sequencing and assembly.</title>
        <authorList>
            <person name="Kang H."/>
            <person name="Kim H."/>
            <person name="Bae S."/>
            <person name="Joh K."/>
        </authorList>
    </citation>
    <scope>NUCLEOTIDE SEQUENCE [LARGE SCALE GENOMIC DNA]</scope>
    <source>
        <strain evidence="1 2">HMF5405</strain>
    </source>
</reference>
<name>A0ABS3JJD5_9BACT</name>